<dbReference type="GO" id="GO:0071013">
    <property type="term" value="C:catalytic step 2 spliceosome"/>
    <property type="evidence" value="ECO:0007669"/>
    <property type="project" value="TreeGrafter"/>
</dbReference>
<evidence type="ECO:0000256" key="4">
    <source>
        <dbReference type="ARBA" id="ARBA00004123"/>
    </source>
</evidence>
<feature type="region of interest" description="Disordered" evidence="11">
    <location>
        <begin position="534"/>
        <end position="553"/>
    </location>
</feature>
<sequence length="623" mass="66679">MGKKRAGKDRAYLTNTEWREEHGGYKGDRRGPSFKRLPFTHCAISFQPFEDAVCTADGTCMDIVNAVPYIQKFKKHPVTGAPLALADLIRLNFHKNAAGEYECPVLNKVFTEHTHIVAVKPTGNVYCWEAVDELCLKPKNMRDLLTDEPFTRKDIIHLQDPLNLAGRNLAEFDHVKKGLHADEEERAAEEADPMFYIRGATEDTKRALEALNSKEAAAAFAAGGGGKKAQAERLLADAKAAAASKPGVGGAAAGKPAAAAAAAAGGSDPRLRSAPRQELKASFRPGAATWNTDEPGAPGTAPMPAQKKEDLSAGRKVPPPYSIKTEQAFTTTGAASRAFTSTAMAPQTRNERTIRVIQLEPKTKGYVRLHTNLGDLNLELHCDICPRTCENFMALAEGGYYNDTPFHRSIKNFMIQGGDPTGTGRGGESVFGEKFKDELDSRLTHNGRGILSMANSGKDTNGSQFFMLYKSAHHLDYKHTVFGRVVGGFDVLTLMEKVPTDDDDRPLQEIKITGATVFVNPYKELLEEEAKKEEAKRKAAEKQEQGFTNDDEFGAWFSNPAGAGGSGSGSAGGVGRYLSAAPAVGAGALAKGAAGTAGAAGAAAQPAAKKAKTAADYGNFDAW</sequence>
<protein>
    <submittedName>
        <fullName evidence="14">Peptidyl-prolyl cis-trans isomerase CYP65</fullName>
    </submittedName>
</protein>
<dbReference type="CDD" id="cd16663">
    <property type="entry name" value="RING-Ubox_PPIL2"/>
    <property type="match status" value="1"/>
</dbReference>
<comment type="catalytic activity">
    <reaction evidence="1">
        <text>S-ubiquitinyl-[E2 ubiquitin-conjugating enzyme]-L-cysteine + [acceptor protein]-L-lysine = [E2 ubiquitin-conjugating enzyme]-L-cysteine + N(6)-ubiquitinyl-[acceptor protein]-L-lysine.</text>
        <dbReference type="EC" id="2.3.2.27"/>
    </reaction>
</comment>
<dbReference type="PROSITE" id="PS51698">
    <property type="entry name" value="U_BOX"/>
    <property type="match status" value="1"/>
</dbReference>
<dbReference type="Pfam" id="PF00160">
    <property type="entry name" value="Pro_isomerase"/>
    <property type="match status" value="1"/>
</dbReference>
<dbReference type="InterPro" id="IPR013083">
    <property type="entry name" value="Znf_RING/FYVE/PHD"/>
</dbReference>
<dbReference type="STRING" id="3076.A0A2P6TCH5"/>
<gene>
    <name evidence="14" type="ORF">C2E21_9083</name>
</gene>
<evidence type="ECO:0000256" key="8">
    <source>
        <dbReference type="ARBA" id="ARBA00023110"/>
    </source>
</evidence>
<evidence type="ECO:0000313" key="15">
    <source>
        <dbReference type="Proteomes" id="UP000239899"/>
    </source>
</evidence>
<comment type="function">
    <text evidence="3">May catalyze the cis-trans isomerization of proline imidic peptide bonds in oligopeptides thereby assisting the folding of proteins. May also function as a chaperone, playing a role in intracellular transport of proteins. May also have a protein ubiquitin ligase activity acting as an E3 ubiquitin protein ligase or as a ubiquitin-ubiquitin ligase promoting elongation of ubiquitin chains on proteins.</text>
</comment>
<accession>A0A2P6TCH5</accession>
<dbReference type="FunFam" id="3.30.40.10:FF:000079">
    <property type="entry name" value="Peptidyl-prolyl cis-trans isomerase 2"/>
    <property type="match status" value="1"/>
</dbReference>
<feature type="compositionally biased region" description="Basic and acidic residues" evidence="11">
    <location>
        <begin position="269"/>
        <end position="281"/>
    </location>
</feature>
<dbReference type="Gene3D" id="3.30.40.10">
    <property type="entry name" value="Zinc/RING finger domain, C3HC4 (zinc finger)"/>
    <property type="match status" value="1"/>
</dbReference>
<dbReference type="GO" id="GO:0003755">
    <property type="term" value="F:peptidyl-prolyl cis-trans isomerase activity"/>
    <property type="evidence" value="ECO:0007669"/>
    <property type="project" value="UniProtKB-KW"/>
</dbReference>
<dbReference type="InterPro" id="IPR020892">
    <property type="entry name" value="Cyclophilin-type_PPIase_CS"/>
</dbReference>
<feature type="domain" description="U-box" evidence="13">
    <location>
        <begin position="35"/>
        <end position="108"/>
    </location>
</feature>
<keyword evidence="7" id="KW-0833">Ubl conjugation pathway</keyword>
<dbReference type="Proteomes" id="UP000239899">
    <property type="component" value="Unassembled WGS sequence"/>
</dbReference>
<dbReference type="GO" id="GO:0000209">
    <property type="term" value="P:protein polyubiquitination"/>
    <property type="evidence" value="ECO:0007669"/>
    <property type="project" value="TreeGrafter"/>
</dbReference>
<dbReference type="InterPro" id="IPR003613">
    <property type="entry name" value="Ubox_domain"/>
</dbReference>
<comment type="subcellular location">
    <subcellularLocation>
        <location evidence="4">Nucleus</location>
    </subcellularLocation>
</comment>
<evidence type="ECO:0000256" key="2">
    <source>
        <dbReference type="ARBA" id="ARBA00000971"/>
    </source>
</evidence>
<comment type="similarity">
    <text evidence="5">Belongs to the cyclophilin-type PPIase family. PPIL2 subfamily.</text>
</comment>
<evidence type="ECO:0000256" key="7">
    <source>
        <dbReference type="ARBA" id="ARBA00022786"/>
    </source>
</evidence>
<dbReference type="SMART" id="SM00504">
    <property type="entry name" value="Ubox"/>
    <property type="match status" value="1"/>
</dbReference>
<evidence type="ECO:0000256" key="6">
    <source>
        <dbReference type="ARBA" id="ARBA00022679"/>
    </source>
</evidence>
<feature type="domain" description="PPIase cyclophilin-type" evidence="12">
    <location>
        <begin position="370"/>
        <end position="517"/>
    </location>
</feature>
<comment type="catalytic activity">
    <reaction evidence="2">
        <text>[protein]-peptidylproline (omega=180) = [protein]-peptidylproline (omega=0)</text>
        <dbReference type="Rhea" id="RHEA:16237"/>
        <dbReference type="Rhea" id="RHEA-COMP:10747"/>
        <dbReference type="Rhea" id="RHEA-COMP:10748"/>
        <dbReference type="ChEBI" id="CHEBI:83833"/>
        <dbReference type="ChEBI" id="CHEBI:83834"/>
        <dbReference type="EC" id="5.2.1.8"/>
    </reaction>
</comment>
<reference evidence="14 15" key="1">
    <citation type="journal article" date="2018" name="Plant J.">
        <title>Genome sequences of Chlorella sorokiniana UTEX 1602 and Micractinium conductrix SAG 241.80: implications to maltose excretion by a green alga.</title>
        <authorList>
            <person name="Arriola M.B."/>
            <person name="Velmurugan N."/>
            <person name="Zhang Y."/>
            <person name="Plunkett M.H."/>
            <person name="Hondzo H."/>
            <person name="Barney B.M."/>
        </authorList>
    </citation>
    <scope>NUCLEOTIDE SEQUENCE [LARGE SCALE GENOMIC DNA]</scope>
    <source>
        <strain evidence="15">UTEX 1602</strain>
    </source>
</reference>
<evidence type="ECO:0000256" key="5">
    <source>
        <dbReference type="ARBA" id="ARBA00007930"/>
    </source>
</evidence>
<organism evidence="14 15">
    <name type="scientific">Chlorella sorokiniana</name>
    <name type="common">Freshwater green alga</name>
    <dbReference type="NCBI Taxonomy" id="3076"/>
    <lineage>
        <taxon>Eukaryota</taxon>
        <taxon>Viridiplantae</taxon>
        <taxon>Chlorophyta</taxon>
        <taxon>core chlorophytes</taxon>
        <taxon>Trebouxiophyceae</taxon>
        <taxon>Chlorellales</taxon>
        <taxon>Chlorellaceae</taxon>
        <taxon>Chlorella clade</taxon>
        <taxon>Chlorella</taxon>
    </lineage>
</organism>
<dbReference type="Gene3D" id="2.40.100.10">
    <property type="entry name" value="Cyclophilin-like"/>
    <property type="match status" value="1"/>
</dbReference>
<dbReference type="PROSITE" id="PS50072">
    <property type="entry name" value="CSA_PPIASE_2"/>
    <property type="match status" value="1"/>
</dbReference>
<dbReference type="InterPro" id="IPR044666">
    <property type="entry name" value="Cyclophilin_A-like"/>
</dbReference>
<dbReference type="PRINTS" id="PR00153">
    <property type="entry name" value="CSAPPISMRASE"/>
</dbReference>
<dbReference type="AlphaFoldDB" id="A0A2P6TCH5"/>
<keyword evidence="6" id="KW-0808">Transferase</keyword>
<keyword evidence="15" id="KW-1185">Reference proteome</keyword>
<dbReference type="GO" id="GO:0061630">
    <property type="term" value="F:ubiquitin protein ligase activity"/>
    <property type="evidence" value="ECO:0007669"/>
    <property type="project" value="UniProtKB-EC"/>
</dbReference>
<dbReference type="FunFam" id="2.40.100.10:FF:000014">
    <property type="entry name" value="Peptidyl-prolyl cis-trans isomerase cyp65"/>
    <property type="match status" value="1"/>
</dbReference>
<dbReference type="SUPFAM" id="SSF50891">
    <property type="entry name" value="Cyclophilin-like"/>
    <property type="match status" value="1"/>
</dbReference>
<dbReference type="PROSITE" id="PS00170">
    <property type="entry name" value="CSA_PPIASE_1"/>
    <property type="match status" value="1"/>
</dbReference>
<evidence type="ECO:0000259" key="12">
    <source>
        <dbReference type="PROSITE" id="PS50072"/>
    </source>
</evidence>
<name>A0A2P6TCH5_CHLSO</name>
<dbReference type="InterPro" id="IPR026951">
    <property type="entry name" value="PPIL2_U-box_dom"/>
</dbReference>
<evidence type="ECO:0000313" key="14">
    <source>
        <dbReference type="EMBL" id="PRW20338.1"/>
    </source>
</evidence>
<feature type="region of interest" description="Disordered" evidence="11">
    <location>
        <begin position="264"/>
        <end position="321"/>
    </location>
</feature>
<dbReference type="EMBL" id="LHPG02000024">
    <property type="protein sequence ID" value="PRW20338.1"/>
    <property type="molecule type" value="Genomic_DNA"/>
</dbReference>
<keyword evidence="9 14" id="KW-0413">Isomerase</keyword>
<proteinExistence type="inferred from homology"/>
<evidence type="ECO:0000256" key="9">
    <source>
        <dbReference type="ARBA" id="ARBA00023235"/>
    </source>
</evidence>
<evidence type="ECO:0000259" key="13">
    <source>
        <dbReference type="PROSITE" id="PS51698"/>
    </source>
</evidence>
<keyword evidence="10" id="KW-0539">Nucleus</keyword>
<dbReference type="UniPathway" id="UPA00143"/>
<dbReference type="PANTHER" id="PTHR45625:SF1">
    <property type="entry name" value="RING-TYPE E3 UBIQUITIN-PROTEIN LIGASE PPIL2"/>
    <property type="match status" value="1"/>
</dbReference>
<evidence type="ECO:0000256" key="1">
    <source>
        <dbReference type="ARBA" id="ARBA00000900"/>
    </source>
</evidence>
<dbReference type="PANTHER" id="PTHR45625">
    <property type="entry name" value="PEPTIDYL-PROLYL CIS-TRANS ISOMERASE-RELATED"/>
    <property type="match status" value="1"/>
</dbReference>
<evidence type="ECO:0000256" key="10">
    <source>
        <dbReference type="ARBA" id="ARBA00023242"/>
    </source>
</evidence>
<comment type="caution">
    <text evidence="14">The sequence shown here is derived from an EMBL/GenBank/DDBJ whole genome shotgun (WGS) entry which is preliminary data.</text>
</comment>
<dbReference type="CDD" id="cd01923">
    <property type="entry name" value="cyclophilin_RING"/>
    <property type="match status" value="1"/>
</dbReference>
<dbReference type="SUPFAM" id="SSF57850">
    <property type="entry name" value="RING/U-box"/>
    <property type="match status" value="1"/>
</dbReference>
<dbReference type="InterPro" id="IPR002130">
    <property type="entry name" value="Cyclophilin-type_PPIase_dom"/>
</dbReference>
<dbReference type="InterPro" id="IPR029000">
    <property type="entry name" value="Cyclophilin-like_dom_sf"/>
</dbReference>
<keyword evidence="8" id="KW-0697">Rotamase</keyword>
<dbReference type="GO" id="GO:0006457">
    <property type="term" value="P:protein folding"/>
    <property type="evidence" value="ECO:0007669"/>
    <property type="project" value="InterPro"/>
</dbReference>
<feature type="compositionally biased region" description="Basic and acidic residues" evidence="11">
    <location>
        <begin position="534"/>
        <end position="544"/>
    </location>
</feature>
<evidence type="ECO:0000256" key="11">
    <source>
        <dbReference type="SAM" id="MobiDB-lite"/>
    </source>
</evidence>
<evidence type="ECO:0000256" key="3">
    <source>
        <dbReference type="ARBA" id="ARBA00003697"/>
    </source>
</evidence>
<dbReference type="OrthoDB" id="30774at2759"/>